<dbReference type="EC" id="2.1.1.4" evidence="5"/>
<evidence type="ECO:0000313" key="6">
    <source>
        <dbReference type="Proteomes" id="UP000287853"/>
    </source>
</evidence>
<dbReference type="GO" id="GO:0032259">
    <property type="term" value="P:methylation"/>
    <property type="evidence" value="ECO:0007669"/>
    <property type="project" value="UniProtKB-KW"/>
</dbReference>
<dbReference type="InterPro" id="IPR016461">
    <property type="entry name" value="COMT-like"/>
</dbReference>
<dbReference type="PANTHER" id="PTHR43712">
    <property type="entry name" value="PUTATIVE (AFU_ORTHOLOGUE AFUA_4G14580)-RELATED"/>
    <property type="match status" value="1"/>
</dbReference>
<dbReference type="Proteomes" id="UP000287853">
    <property type="component" value="Unassembled WGS sequence"/>
</dbReference>
<evidence type="ECO:0000313" key="5">
    <source>
        <dbReference type="EMBL" id="RWX46304.1"/>
    </source>
</evidence>
<dbReference type="AlphaFoldDB" id="A0A3S3U8T2"/>
<evidence type="ECO:0000256" key="2">
    <source>
        <dbReference type="ARBA" id="ARBA00022679"/>
    </source>
</evidence>
<dbReference type="EMBL" id="MTKO01000066">
    <property type="protein sequence ID" value="RWX46304.1"/>
    <property type="molecule type" value="Genomic_DNA"/>
</dbReference>
<dbReference type="PANTHER" id="PTHR43712:SF2">
    <property type="entry name" value="O-METHYLTRANSFERASE CICE"/>
    <property type="match status" value="1"/>
</dbReference>
<dbReference type="PROSITE" id="PS51683">
    <property type="entry name" value="SAM_OMT_II"/>
    <property type="match status" value="1"/>
</dbReference>
<dbReference type="GO" id="GO:0017096">
    <property type="term" value="F:acetylserotonin O-methyltransferase activity"/>
    <property type="evidence" value="ECO:0007669"/>
    <property type="project" value="UniProtKB-EC"/>
</dbReference>
<dbReference type="SUPFAM" id="SSF53335">
    <property type="entry name" value="S-adenosyl-L-methionine-dependent methyltransferases"/>
    <property type="match status" value="1"/>
</dbReference>
<proteinExistence type="predicted"/>
<comment type="caution">
    <text evidence="5">The sequence shown here is derived from an EMBL/GenBank/DDBJ whole genome shotgun (WGS) entry which is preliminary data.</text>
</comment>
<feature type="domain" description="O-methyltransferase C-terminal" evidence="4">
    <location>
        <begin position="66"/>
        <end position="258"/>
    </location>
</feature>
<keyword evidence="1 5" id="KW-0489">Methyltransferase</keyword>
<name>A0A3S3U8T2_9BACT</name>
<evidence type="ECO:0000256" key="3">
    <source>
        <dbReference type="ARBA" id="ARBA00022691"/>
    </source>
</evidence>
<gene>
    <name evidence="5" type="ORF">H206_03322</name>
</gene>
<evidence type="ECO:0000259" key="4">
    <source>
        <dbReference type="Pfam" id="PF00891"/>
    </source>
</evidence>
<sequence>MLSMLSSQKLIRLTEDNRYSLTEISEDYLLKGSPTYFGSLLDRGWQVSEVYSFESFKKALMTNTAQVYGGDDLFETNEQQVEFAKAFTRSMHSKSMGPASAWPSLIDLSDSRCMLDVGGGSGAHSIWAVFSWPRLQAIVYDRPIVCDVAEEFIRKFRQQDKIKICAGDMWEDVFPEADLHFYSDIFHDWTAEQCVFLAEKSFKSLKPGGRIIIHEMLFNDDKTGPYPVAAYNIFMLLWAKGQQFSVKEIFELLKKVGFIDIGSQKTDFGDWSVITGQKPGRPV</sequence>
<dbReference type="Pfam" id="PF00891">
    <property type="entry name" value="Methyltransf_2"/>
    <property type="match status" value="1"/>
</dbReference>
<dbReference type="InterPro" id="IPR001077">
    <property type="entry name" value="COMT_C"/>
</dbReference>
<organism evidence="5 6">
    <name type="scientific">Candidatus Electrothrix aarhusensis</name>
    <dbReference type="NCBI Taxonomy" id="1859131"/>
    <lineage>
        <taxon>Bacteria</taxon>
        <taxon>Pseudomonadati</taxon>
        <taxon>Thermodesulfobacteriota</taxon>
        <taxon>Desulfobulbia</taxon>
        <taxon>Desulfobulbales</taxon>
        <taxon>Desulfobulbaceae</taxon>
        <taxon>Candidatus Electrothrix</taxon>
    </lineage>
</organism>
<accession>A0A3S3U8T2</accession>
<evidence type="ECO:0000256" key="1">
    <source>
        <dbReference type="ARBA" id="ARBA00022603"/>
    </source>
</evidence>
<reference evidence="5 6" key="1">
    <citation type="submission" date="2017-01" db="EMBL/GenBank/DDBJ databases">
        <title>The cable genome- insights into the physiology and evolution of filamentous bacteria capable of sulfide oxidation via long distance electron transfer.</title>
        <authorList>
            <person name="Schreiber L."/>
            <person name="Bjerg J.T."/>
            <person name="Boggild A."/>
            <person name="Van De Vossenberg J."/>
            <person name="Meysman F."/>
            <person name="Nielsen L.P."/>
            <person name="Schramm A."/>
            <person name="Kjeldsen K.U."/>
        </authorList>
    </citation>
    <scope>NUCLEOTIDE SEQUENCE [LARGE SCALE GENOMIC DNA]</scope>
    <source>
        <strain evidence="5">MCF</strain>
    </source>
</reference>
<dbReference type="CDD" id="cd02440">
    <property type="entry name" value="AdoMet_MTases"/>
    <property type="match status" value="1"/>
</dbReference>
<keyword evidence="2 5" id="KW-0808">Transferase</keyword>
<protein>
    <submittedName>
        <fullName evidence="5">Acetylserotonin N-methyltransferase</fullName>
        <ecNumber evidence="5">2.1.1.4</ecNumber>
    </submittedName>
</protein>
<dbReference type="InterPro" id="IPR029063">
    <property type="entry name" value="SAM-dependent_MTases_sf"/>
</dbReference>
<keyword evidence="3" id="KW-0949">S-adenosyl-L-methionine</keyword>
<dbReference type="Gene3D" id="3.40.50.150">
    <property type="entry name" value="Vaccinia Virus protein VP39"/>
    <property type="match status" value="1"/>
</dbReference>
<keyword evidence="6" id="KW-1185">Reference proteome</keyword>